<feature type="region of interest" description="Disordered" evidence="1">
    <location>
        <begin position="137"/>
        <end position="158"/>
    </location>
</feature>
<dbReference type="VEuPathDB" id="FungiDB:PMAA_042490"/>
<evidence type="ECO:0000256" key="1">
    <source>
        <dbReference type="SAM" id="MobiDB-lite"/>
    </source>
</evidence>
<feature type="compositionally biased region" description="Acidic residues" evidence="1">
    <location>
        <begin position="143"/>
        <end position="158"/>
    </location>
</feature>
<dbReference type="OrthoDB" id="4226191at2759"/>
<dbReference type="EMBL" id="DS995904">
    <property type="protein sequence ID" value="EEA20403.1"/>
    <property type="molecule type" value="Genomic_DNA"/>
</dbReference>
<dbReference type="AlphaFoldDB" id="B6QQL9"/>
<evidence type="ECO:0000313" key="3">
    <source>
        <dbReference type="Proteomes" id="UP000001294"/>
    </source>
</evidence>
<evidence type="ECO:0000313" key="2">
    <source>
        <dbReference type="EMBL" id="EEA20403.1"/>
    </source>
</evidence>
<feature type="region of interest" description="Disordered" evidence="1">
    <location>
        <begin position="95"/>
        <end position="116"/>
    </location>
</feature>
<name>B6QQL9_TALMQ</name>
<accession>B6QQL9</accession>
<dbReference type="Proteomes" id="UP000001294">
    <property type="component" value="Unassembled WGS sequence"/>
</dbReference>
<reference evidence="3" key="1">
    <citation type="journal article" date="2015" name="Genome Announc.">
        <title>Genome sequence of the AIDS-associated pathogen Penicillium marneffei (ATCC18224) and its near taxonomic relative Talaromyces stipitatus (ATCC10500).</title>
        <authorList>
            <person name="Nierman W.C."/>
            <person name="Fedorova-Abrams N.D."/>
            <person name="Andrianopoulos A."/>
        </authorList>
    </citation>
    <scope>NUCLEOTIDE SEQUENCE [LARGE SCALE GENOMIC DNA]</scope>
    <source>
        <strain evidence="3">ATCC 18224 / CBS 334.59 / QM 7333</strain>
    </source>
</reference>
<proteinExistence type="predicted"/>
<organism evidence="2 3">
    <name type="scientific">Talaromyces marneffei (strain ATCC 18224 / CBS 334.59 / QM 7333)</name>
    <name type="common">Penicillium marneffei</name>
    <dbReference type="NCBI Taxonomy" id="441960"/>
    <lineage>
        <taxon>Eukaryota</taxon>
        <taxon>Fungi</taxon>
        <taxon>Dikarya</taxon>
        <taxon>Ascomycota</taxon>
        <taxon>Pezizomycotina</taxon>
        <taxon>Eurotiomycetes</taxon>
        <taxon>Eurotiomycetidae</taxon>
        <taxon>Eurotiales</taxon>
        <taxon>Trichocomaceae</taxon>
        <taxon>Talaromyces</taxon>
        <taxon>Talaromyces sect. Talaromyces</taxon>
    </lineage>
</organism>
<dbReference type="HOGENOM" id="CLU_534390_0_0_1"/>
<keyword evidence="3" id="KW-1185">Reference proteome</keyword>
<sequence>MASILSHFGRLFSFEHTKEIVPSLDPRKLLHFLGLQLGLLKPVTAHKVFLVNNSPILSILVHEKIFEVGNEGIESLESTLREELSTIEAPGQRIDGLPKLNVPERPTPGTEKLTTGGEAQNIHNFFKASEPAELIPEAVESSSDAEEQEDNLSENGEYDDISGLTSCWTQAASILDKVLYAGDQPAFANFANFNFEPESADPISPEYEAATEFLHAALVQFPIPPSPTQSRVNACHNTQEDPPGFVPPPLTEESLNNNVQALRPLIAVPSHPYPYMKNPEHPDPESMPNDQYGAPLECWDCCGDCEVYPIANGSRIWRVHNWFEKYFTHHDMYWGDFGKNPSHPSLKHPEPGPDDEDTGPMIVGKRQHDEDFLLGAEGVDDFLHYRFVYFNEPEDVHQDICTLLVQYMQLGERVDKPDLNLSYYYGERSNAILAEYEPRFLPNVGFSYEGNKLQVLQYPGIDDMTRPIWEARGCPVPMQADRHTRMEYAKREYDRQWTMYRAQDDARQRYVQQVMEAARYEYIQRRLLA</sequence>
<gene>
    <name evidence="2" type="ORF">PMAA_042490</name>
</gene>
<protein>
    <submittedName>
        <fullName evidence="2">Uncharacterized protein</fullName>
    </submittedName>
</protein>